<dbReference type="AlphaFoldDB" id="A0A0C3G7A4"/>
<evidence type="ECO:0000313" key="2">
    <source>
        <dbReference type="EMBL" id="KIM87624.1"/>
    </source>
</evidence>
<dbReference type="InParanoid" id="A0A0C3G7A4"/>
<dbReference type="EMBL" id="KN832979">
    <property type="protein sequence ID" value="KIM87624.1"/>
    <property type="molecule type" value="Genomic_DNA"/>
</dbReference>
<reference evidence="3" key="2">
    <citation type="submission" date="2015-01" db="EMBL/GenBank/DDBJ databases">
        <title>Evolutionary Origins and Diversification of the Mycorrhizal Mutualists.</title>
        <authorList>
            <consortium name="DOE Joint Genome Institute"/>
            <consortium name="Mycorrhizal Genomics Consortium"/>
            <person name="Kohler A."/>
            <person name="Kuo A."/>
            <person name="Nagy L.G."/>
            <person name="Floudas D."/>
            <person name="Copeland A."/>
            <person name="Barry K.W."/>
            <person name="Cichocki N."/>
            <person name="Veneault-Fourrey C."/>
            <person name="LaButti K."/>
            <person name="Lindquist E.A."/>
            <person name="Lipzen A."/>
            <person name="Lundell T."/>
            <person name="Morin E."/>
            <person name="Murat C."/>
            <person name="Riley R."/>
            <person name="Ohm R."/>
            <person name="Sun H."/>
            <person name="Tunlid A."/>
            <person name="Henrissat B."/>
            <person name="Grigoriev I.V."/>
            <person name="Hibbett D.S."/>
            <person name="Martin F."/>
        </authorList>
    </citation>
    <scope>NUCLEOTIDE SEQUENCE [LARGE SCALE GENOMIC DNA]</scope>
    <source>
        <strain evidence="3">F 1598</strain>
    </source>
</reference>
<feature type="compositionally biased region" description="Acidic residues" evidence="1">
    <location>
        <begin position="35"/>
        <end position="44"/>
    </location>
</feature>
<proteinExistence type="predicted"/>
<dbReference type="OrthoDB" id="3230904at2759"/>
<feature type="compositionally biased region" description="Basic residues" evidence="1">
    <location>
        <begin position="11"/>
        <end position="20"/>
    </location>
</feature>
<dbReference type="HOGENOM" id="CLU_2405416_0_0_1"/>
<evidence type="ECO:0000313" key="3">
    <source>
        <dbReference type="Proteomes" id="UP000054166"/>
    </source>
</evidence>
<dbReference type="Proteomes" id="UP000054166">
    <property type="component" value="Unassembled WGS sequence"/>
</dbReference>
<reference evidence="2 3" key="1">
    <citation type="submission" date="2014-04" db="EMBL/GenBank/DDBJ databases">
        <authorList>
            <consortium name="DOE Joint Genome Institute"/>
            <person name="Kuo A."/>
            <person name="Tarkka M."/>
            <person name="Buscot F."/>
            <person name="Kohler A."/>
            <person name="Nagy L.G."/>
            <person name="Floudas D."/>
            <person name="Copeland A."/>
            <person name="Barry K.W."/>
            <person name="Cichocki N."/>
            <person name="Veneault-Fourrey C."/>
            <person name="LaButti K."/>
            <person name="Lindquist E.A."/>
            <person name="Lipzen A."/>
            <person name="Lundell T."/>
            <person name="Morin E."/>
            <person name="Murat C."/>
            <person name="Sun H."/>
            <person name="Tunlid A."/>
            <person name="Henrissat B."/>
            <person name="Grigoriev I.V."/>
            <person name="Hibbett D.S."/>
            <person name="Martin F."/>
            <person name="Nordberg H.P."/>
            <person name="Cantor M.N."/>
            <person name="Hua S.X."/>
        </authorList>
    </citation>
    <scope>NUCLEOTIDE SEQUENCE [LARGE SCALE GENOMIC DNA]</scope>
    <source>
        <strain evidence="2 3">F 1598</strain>
    </source>
</reference>
<name>A0A0C3G7A4_PILCF</name>
<dbReference type="STRING" id="765440.A0A0C3G7A4"/>
<sequence length="93" mass="10470">MNYQQSSLRVGRTRTSRNHLSRPASRSNNRFSAVYDEEESDDPMLEDKGADQIALEEAAKKVPVFEVPPGFSFAKEVSVRNITNLITAIHFIS</sequence>
<keyword evidence="3" id="KW-1185">Reference proteome</keyword>
<feature type="region of interest" description="Disordered" evidence="1">
    <location>
        <begin position="1"/>
        <end position="44"/>
    </location>
</feature>
<organism evidence="2 3">
    <name type="scientific">Piloderma croceum (strain F 1598)</name>
    <dbReference type="NCBI Taxonomy" id="765440"/>
    <lineage>
        <taxon>Eukaryota</taxon>
        <taxon>Fungi</taxon>
        <taxon>Dikarya</taxon>
        <taxon>Basidiomycota</taxon>
        <taxon>Agaricomycotina</taxon>
        <taxon>Agaricomycetes</taxon>
        <taxon>Agaricomycetidae</taxon>
        <taxon>Atheliales</taxon>
        <taxon>Atheliaceae</taxon>
        <taxon>Piloderma</taxon>
    </lineage>
</organism>
<protein>
    <submittedName>
        <fullName evidence="2">Uncharacterized protein</fullName>
    </submittedName>
</protein>
<accession>A0A0C3G7A4</accession>
<feature type="non-terminal residue" evidence="2">
    <location>
        <position position="93"/>
    </location>
</feature>
<evidence type="ECO:0000256" key="1">
    <source>
        <dbReference type="SAM" id="MobiDB-lite"/>
    </source>
</evidence>
<gene>
    <name evidence="2" type="ORF">PILCRDRAFT_63543</name>
</gene>